<dbReference type="InterPro" id="IPR045338">
    <property type="entry name" value="DUF6535"/>
</dbReference>
<feature type="region of interest" description="Disordered" evidence="1">
    <location>
        <begin position="1"/>
        <end position="43"/>
    </location>
</feature>
<protein>
    <recommendedName>
        <fullName evidence="3">DUF6535 domain-containing protein</fullName>
    </recommendedName>
</protein>
<evidence type="ECO:0000313" key="5">
    <source>
        <dbReference type="Proteomes" id="UP001212997"/>
    </source>
</evidence>
<reference evidence="4" key="1">
    <citation type="submission" date="2022-07" db="EMBL/GenBank/DDBJ databases">
        <title>Genome Sequence of Physisporinus lineatus.</title>
        <authorList>
            <person name="Buettner E."/>
        </authorList>
    </citation>
    <scope>NUCLEOTIDE SEQUENCE</scope>
    <source>
        <strain evidence="4">VT162</strain>
    </source>
</reference>
<evidence type="ECO:0000256" key="2">
    <source>
        <dbReference type="SAM" id="Phobius"/>
    </source>
</evidence>
<proteinExistence type="predicted"/>
<comment type="caution">
    <text evidence="4">The sequence shown here is derived from an EMBL/GenBank/DDBJ whole genome shotgun (WGS) entry which is preliminary data.</text>
</comment>
<feature type="transmembrane region" description="Helical" evidence="2">
    <location>
        <begin position="242"/>
        <end position="265"/>
    </location>
</feature>
<keyword evidence="2" id="KW-0812">Transmembrane</keyword>
<feature type="domain" description="DUF6535" evidence="3">
    <location>
        <begin position="68"/>
        <end position="265"/>
    </location>
</feature>
<accession>A0AAD5YEF7</accession>
<keyword evidence="2" id="KW-1133">Transmembrane helix</keyword>
<dbReference type="Pfam" id="PF20153">
    <property type="entry name" value="DUF6535"/>
    <property type="match status" value="1"/>
</dbReference>
<organism evidence="4 5">
    <name type="scientific">Meripilus lineatus</name>
    <dbReference type="NCBI Taxonomy" id="2056292"/>
    <lineage>
        <taxon>Eukaryota</taxon>
        <taxon>Fungi</taxon>
        <taxon>Dikarya</taxon>
        <taxon>Basidiomycota</taxon>
        <taxon>Agaricomycotina</taxon>
        <taxon>Agaricomycetes</taxon>
        <taxon>Polyporales</taxon>
        <taxon>Meripilaceae</taxon>
        <taxon>Meripilus</taxon>
    </lineage>
</organism>
<evidence type="ECO:0000259" key="3">
    <source>
        <dbReference type="Pfam" id="PF20153"/>
    </source>
</evidence>
<feature type="compositionally biased region" description="Polar residues" evidence="1">
    <location>
        <begin position="24"/>
        <end position="34"/>
    </location>
</feature>
<gene>
    <name evidence="4" type="ORF">NLI96_g10336</name>
</gene>
<dbReference type="AlphaFoldDB" id="A0AAD5YEF7"/>
<evidence type="ECO:0000313" key="4">
    <source>
        <dbReference type="EMBL" id="KAJ3477623.1"/>
    </source>
</evidence>
<name>A0AAD5YEF7_9APHY</name>
<keyword evidence="5" id="KW-1185">Reference proteome</keyword>
<sequence length="698" mass="78277">MQPSSQPGDPPSSQSQIPDPGISTQSDKGSSPTKPQHAKEMPDFEKKCVSLEAQNPELAVQNPAGSGWTEVSSILRKHDEDMVKAHNENIDTLLVFVSIPYCDPLSYSALTRDYKAGLFSAILTAFIIEAYRLLQQDPAELSVQILLQISMQLSSLSVNPDFINSTFVPSPPVSFSPEISSTWINALWFSSLVLSLITASLGILVKQWLREYLANKFVSPKQYCAVRLFRIRGLRFYKVSEIASLLPVLLQLALVLFLIGLVVFIRSIHPSIASCVIALVTAWISFVLGTSAIPLFSPSCPYKTPLLKSSFTRSLRILYKNLVIAFPSSRYWRSSSDLFVEEPVGSISPATEAEVLADLHDTIRDVNSWEVAMRCIDVNAPLRSLGVLTNLVKQKTGSSSRPGSRFNHGELRLLLRNMIACLRQSYLSAWSRTFGKMIGMEEMDALSLLRGLCHDFVRYSDMDVALVKIPEFLLEDANFWSTPALPCHLHRFIVKRLGLPSSKSFANICPDVLARVIGRTNAVLDSTYSSEIPPSNVLELCRILFHCAAQTTTPESHQILMTDFLALTTRLASVLHGFPPSTDCHWSEVFACQCTLDMAMRLFERIPGVIDRTLFEEIHRHSLRLFDMDLMNDPLVSTHLRGWEQSLHAPAQEQIGNTDWERVFVGDEPEGVNIRDVWEYGDDCWDYNMSRISYSNFD</sequence>
<feature type="compositionally biased region" description="Low complexity" evidence="1">
    <location>
        <begin position="1"/>
        <end position="23"/>
    </location>
</feature>
<feature type="transmembrane region" description="Helical" evidence="2">
    <location>
        <begin position="271"/>
        <end position="296"/>
    </location>
</feature>
<feature type="transmembrane region" description="Helical" evidence="2">
    <location>
        <begin position="183"/>
        <end position="205"/>
    </location>
</feature>
<keyword evidence="2" id="KW-0472">Membrane</keyword>
<dbReference type="Proteomes" id="UP001212997">
    <property type="component" value="Unassembled WGS sequence"/>
</dbReference>
<evidence type="ECO:0000256" key="1">
    <source>
        <dbReference type="SAM" id="MobiDB-lite"/>
    </source>
</evidence>
<dbReference type="EMBL" id="JANAWD010000578">
    <property type="protein sequence ID" value="KAJ3477623.1"/>
    <property type="molecule type" value="Genomic_DNA"/>
</dbReference>